<gene>
    <name evidence="16" type="ORF">SPARVUS_LOCUS1698379</name>
</gene>
<dbReference type="PROSITE" id="PS00237">
    <property type="entry name" value="G_PROTEIN_RECEP_F1_1"/>
    <property type="match status" value="1"/>
</dbReference>
<keyword evidence="6 14" id="KW-1133">Transmembrane helix</keyword>
<comment type="caution">
    <text evidence="16">The sequence shown here is derived from an EMBL/GenBank/DDBJ whole genome shotgun (WGS) entry which is preliminary data.</text>
</comment>
<evidence type="ECO:0000256" key="2">
    <source>
        <dbReference type="ARBA" id="ARBA00022475"/>
    </source>
</evidence>
<dbReference type="PRINTS" id="PR00237">
    <property type="entry name" value="GPCRRHODOPSN"/>
</dbReference>
<evidence type="ECO:0000256" key="4">
    <source>
        <dbReference type="ARBA" id="ARBA00022692"/>
    </source>
</evidence>
<proteinExistence type="inferred from homology"/>
<keyword evidence="7 13" id="KW-0297">G-protein coupled receptor</keyword>
<reference evidence="16" key="1">
    <citation type="submission" date="2023-05" db="EMBL/GenBank/DDBJ databases">
        <authorList>
            <person name="Stuckert A."/>
        </authorList>
    </citation>
    <scope>NUCLEOTIDE SEQUENCE</scope>
</reference>
<accession>A0ABN9AY81</accession>
<keyword evidence="4 13" id="KW-0812">Transmembrane</keyword>
<keyword evidence="3 14" id="KW-0716">Sensory transduction</keyword>
<dbReference type="InterPro" id="IPR050939">
    <property type="entry name" value="Olfactory_GPCR1"/>
</dbReference>
<organism evidence="16 17">
    <name type="scientific">Staurois parvus</name>
    <dbReference type="NCBI Taxonomy" id="386267"/>
    <lineage>
        <taxon>Eukaryota</taxon>
        <taxon>Metazoa</taxon>
        <taxon>Chordata</taxon>
        <taxon>Craniata</taxon>
        <taxon>Vertebrata</taxon>
        <taxon>Euteleostomi</taxon>
        <taxon>Amphibia</taxon>
        <taxon>Batrachia</taxon>
        <taxon>Anura</taxon>
        <taxon>Neobatrachia</taxon>
        <taxon>Ranoidea</taxon>
        <taxon>Ranidae</taxon>
        <taxon>Staurois</taxon>
    </lineage>
</organism>
<feature type="domain" description="G-protein coupled receptors family 1 profile" evidence="15">
    <location>
        <begin position="41"/>
        <end position="290"/>
    </location>
</feature>
<feature type="transmembrane region" description="Helical" evidence="14">
    <location>
        <begin position="273"/>
        <end position="292"/>
    </location>
</feature>
<dbReference type="InterPro" id="IPR000276">
    <property type="entry name" value="GPCR_Rhodpsn"/>
</dbReference>
<feature type="transmembrane region" description="Helical" evidence="14">
    <location>
        <begin position="142"/>
        <end position="166"/>
    </location>
</feature>
<keyword evidence="5 14" id="KW-0552">Olfaction</keyword>
<evidence type="ECO:0000259" key="15">
    <source>
        <dbReference type="PROSITE" id="PS50262"/>
    </source>
</evidence>
<dbReference type="PRINTS" id="PR00245">
    <property type="entry name" value="OLFACTORYR"/>
</dbReference>
<evidence type="ECO:0000256" key="11">
    <source>
        <dbReference type="ARBA" id="ARBA00023180"/>
    </source>
</evidence>
<comment type="similarity">
    <text evidence="13">Belongs to the G-protein coupled receptor 1 family.</text>
</comment>
<evidence type="ECO:0000256" key="14">
    <source>
        <dbReference type="RuleBase" id="RU363047"/>
    </source>
</evidence>
<dbReference type="EMBL" id="CATNWA010001396">
    <property type="protein sequence ID" value="CAI9540135.1"/>
    <property type="molecule type" value="Genomic_DNA"/>
</dbReference>
<feature type="transmembrane region" description="Helical" evidence="14">
    <location>
        <begin position="238"/>
        <end position="261"/>
    </location>
</feature>
<evidence type="ECO:0000256" key="3">
    <source>
        <dbReference type="ARBA" id="ARBA00022606"/>
    </source>
</evidence>
<protein>
    <recommendedName>
        <fullName evidence="14">Olfactory receptor</fullName>
    </recommendedName>
</protein>
<sequence length="311" mass="35393">MNNENVTTATEFFFLGFPGLGGFRFLLFILISSAYTMTILLDIMIIVLVSTRQCFQSPMYLFLKNFLFSEMCFVNVTIPNMLRIIWMDGANVSITGCIAQSYLFVSSGTTECYFLTAMSYDRYLAICNPLHYNRIMDHTLQYFLVIFCWMLGFLLSLIPLSLLVMLKFCGRNVIDHYFCDLAPFVTIACSDTSALEIDIFVLTIPMVAVPFVLIIVSYVSICVVILRMPSIGNRTKAFSTCSTHLMVVGMFYGAVLINYFTPIRGNSVTINKIISVMFTVVTPLFNPIVYSLRNQDMHTVICSYIQRKKRL</sequence>
<keyword evidence="11" id="KW-0325">Glycoprotein</keyword>
<keyword evidence="12 13" id="KW-0807">Transducer</keyword>
<dbReference type="InterPro" id="IPR000725">
    <property type="entry name" value="Olfact_rcpt"/>
</dbReference>
<evidence type="ECO:0000256" key="10">
    <source>
        <dbReference type="ARBA" id="ARBA00023170"/>
    </source>
</evidence>
<dbReference type="Pfam" id="PF13853">
    <property type="entry name" value="7tm_4"/>
    <property type="match status" value="1"/>
</dbReference>
<evidence type="ECO:0000256" key="5">
    <source>
        <dbReference type="ARBA" id="ARBA00022725"/>
    </source>
</evidence>
<dbReference type="PANTHER" id="PTHR24242:SF253">
    <property type="entry name" value="OLFACTORY RECEPTOR-RELATED"/>
    <property type="match status" value="1"/>
</dbReference>
<keyword evidence="8 14" id="KW-0472">Membrane</keyword>
<dbReference type="PANTHER" id="PTHR24242">
    <property type="entry name" value="G-PROTEIN COUPLED RECEPTOR"/>
    <property type="match status" value="1"/>
</dbReference>
<comment type="subcellular location">
    <subcellularLocation>
        <location evidence="1 14">Cell membrane</location>
        <topology evidence="1 14">Multi-pass membrane protein</topology>
    </subcellularLocation>
</comment>
<keyword evidence="17" id="KW-1185">Reference proteome</keyword>
<evidence type="ECO:0000256" key="8">
    <source>
        <dbReference type="ARBA" id="ARBA00023136"/>
    </source>
</evidence>
<dbReference type="InterPro" id="IPR017452">
    <property type="entry name" value="GPCR_Rhodpsn_7TM"/>
</dbReference>
<evidence type="ECO:0000256" key="7">
    <source>
        <dbReference type="ARBA" id="ARBA00023040"/>
    </source>
</evidence>
<evidence type="ECO:0000256" key="12">
    <source>
        <dbReference type="ARBA" id="ARBA00023224"/>
    </source>
</evidence>
<name>A0ABN9AY81_9NEOB</name>
<evidence type="ECO:0000313" key="17">
    <source>
        <dbReference type="Proteomes" id="UP001162483"/>
    </source>
</evidence>
<feature type="transmembrane region" description="Helical" evidence="14">
    <location>
        <begin position="199"/>
        <end position="226"/>
    </location>
</feature>
<evidence type="ECO:0000256" key="9">
    <source>
        <dbReference type="ARBA" id="ARBA00023157"/>
    </source>
</evidence>
<evidence type="ECO:0000256" key="1">
    <source>
        <dbReference type="ARBA" id="ARBA00004651"/>
    </source>
</evidence>
<dbReference type="SUPFAM" id="SSF81321">
    <property type="entry name" value="Family A G protein-coupled receptor-like"/>
    <property type="match status" value="1"/>
</dbReference>
<keyword evidence="2 14" id="KW-1003">Cell membrane</keyword>
<keyword evidence="9" id="KW-1015">Disulfide bond</keyword>
<evidence type="ECO:0000256" key="13">
    <source>
        <dbReference type="RuleBase" id="RU000688"/>
    </source>
</evidence>
<evidence type="ECO:0000256" key="6">
    <source>
        <dbReference type="ARBA" id="ARBA00022989"/>
    </source>
</evidence>
<dbReference type="Proteomes" id="UP001162483">
    <property type="component" value="Unassembled WGS sequence"/>
</dbReference>
<dbReference type="Gene3D" id="1.20.1070.10">
    <property type="entry name" value="Rhodopsin 7-helix transmembrane proteins"/>
    <property type="match status" value="1"/>
</dbReference>
<keyword evidence="10 13" id="KW-0675">Receptor</keyword>
<feature type="transmembrane region" description="Helical" evidence="14">
    <location>
        <begin position="25"/>
        <end position="49"/>
    </location>
</feature>
<dbReference type="PROSITE" id="PS50262">
    <property type="entry name" value="G_PROTEIN_RECEP_F1_2"/>
    <property type="match status" value="1"/>
</dbReference>
<evidence type="ECO:0000313" key="16">
    <source>
        <dbReference type="EMBL" id="CAI9540135.1"/>
    </source>
</evidence>